<dbReference type="AlphaFoldDB" id="A0A2R5FMX7"/>
<evidence type="ECO:0000313" key="2">
    <source>
        <dbReference type="Proteomes" id="UP000245124"/>
    </source>
</evidence>
<gene>
    <name evidence="1" type="ORF">NIES4072_38010</name>
</gene>
<dbReference type="Proteomes" id="UP000245124">
    <property type="component" value="Unassembled WGS sequence"/>
</dbReference>
<comment type="caution">
    <text evidence="1">The sequence shown here is derived from an EMBL/GenBank/DDBJ whole genome shotgun (WGS) entry which is preliminary data.</text>
</comment>
<accession>A0A2R5FMX7</accession>
<keyword evidence="2" id="KW-1185">Reference proteome</keyword>
<reference evidence="1 2" key="1">
    <citation type="submission" date="2017-06" db="EMBL/GenBank/DDBJ databases">
        <title>Genome sequencing of cyanobaciteial culture collection at National Institute for Environmental Studies (NIES).</title>
        <authorList>
            <person name="Hirose Y."/>
            <person name="Shimura Y."/>
            <person name="Fujisawa T."/>
            <person name="Nakamura Y."/>
            <person name="Kawachi M."/>
        </authorList>
    </citation>
    <scope>NUCLEOTIDE SEQUENCE [LARGE SCALE GENOMIC DNA]</scope>
    <source>
        <strain evidence="1 2">NIES-4072</strain>
    </source>
</reference>
<sequence>MKNRKGYGDLKLNGLIKPIRNSQFAITFCDGDLDPDTKRAAYLAGDLNPQSSLIIGLPMATPSSVRAKFLE</sequence>
<name>A0A2R5FMX7_NOSCO</name>
<evidence type="ECO:0000313" key="1">
    <source>
        <dbReference type="EMBL" id="GBG20127.1"/>
    </source>
</evidence>
<protein>
    <submittedName>
        <fullName evidence="1">Uncharacterized protein</fullName>
    </submittedName>
</protein>
<dbReference type="EMBL" id="BDUD01000001">
    <property type="protein sequence ID" value="GBG20127.1"/>
    <property type="molecule type" value="Genomic_DNA"/>
</dbReference>
<organism evidence="1 2">
    <name type="scientific">Nostoc commune NIES-4072</name>
    <dbReference type="NCBI Taxonomy" id="2005467"/>
    <lineage>
        <taxon>Bacteria</taxon>
        <taxon>Bacillati</taxon>
        <taxon>Cyanobacteriota</taxon>
        <taxon>Cyanophyceae</taxon>
        <taxon>Nostocales</taxon>
        <taxon>Nostocaceae</taxon>
        <taxon>Nostoc</taxon>
    </lineage>
</organism>
<proteinExistence type="predicted"/>